<dbReference type="InterPro" id="IPR001888">
    <property type="entry name" value="Transposase_1"/>
</dbReference>
<dbReference type="InterPro" id="IPR052709">
    <property type="entry name" value="Transposase-MT_Hybrid"/>
</dbReference>
<dbReference type="Pfam" id="PF01359">
    <property type="entry name" value="Transposase_1"/>
    <property type="match status" value="1"/>
</dbReference>
<sequence>MSDFQLSIQRIRSSLDLEHHCGVENQEGESASLTKRAHFTDKRKSSAEEACDIITDINDRALFNDHLSAAVLFYSSLCSKHRTAFHEIELKTSVRMFKLNSQELRNELNVLYNSTEFGNASGALALLNCSYENLLELLPETVKLLQIIIATIPMITGETERCFSTLKRIKTFTRNTMKGGRLCALAMCSMEKQLLTSPNLSDLVINHLATQREESSLHLPNYKLKDCVKHVTMQRCHIAQWHDGFREGRDAVQDNFRTGRPRVEDNTVQLLASLLDADRRWTARSSRPNKVRPTQSAVKMMFIVAYDIDGVILHHAVPPRQTANADYYSRFLQHHLRPPLRSHTAAAVKDLLRRWQWEILVHPPYSPDMSSMRLRSFHQSERTTARDLVQYQR</sequence>
<evidence type="ECO:0000313" key="1">
    <source>
        <dbReference type="EMBL" id="KAJ4441122.1"/>
    </source>
</evidence>
<accession>A0ABQ8T5E8</accession>
<organism evidence="1 2">
    <name type="scientific">Periplaneta americana</name>
    <name type="common">American cockroach</name>
    <name type="synonym">Blatta americana</name>
    <dbReference type="NCBI Taxonomy" id="6978"/>
    <lineage>
        <taxon>Eukaryota</taxon>
        <taxon>Metazoa</taxon>
        <taxon>Ecdysozoa</taxon>
        <taxon>Arthropoda</taxon>
        <taxon>Hexapoda</taxon>
        <taxon>Insecta</taxon>
        <taxon>Pterygota</taxon>
        <taxon>Neoptera</taxon>
        <taxon>Polyneoptera</taxon>
        <taxon>Dictyoptera</taxon>
        <taxon>Blattodea</taxon>
        <taxon>Blattoidea</taxon>
        <taxon>Blattidae</taxon>
        <taxon>Blattinae</taxon>
        <taxon>Periplaneta</taxon>
    </lineage>
</organism>
<dbReference type="Proteomes" id="UP001148838">
    <property type="component" value="Unassembled WGS sequence"/>
</dbReference>
<evidence type="ECO:0000313" key="2">
    <source>
        <dbReference type="Proteomes" id="UP001148838"/>
    </source>
</evidence>
<comment type="caution">
    <text evidence="1">The sequence shown here is derived from an EMBL/GenBank/DDBJ whole genome shotgun (WGS) entry which is preliminary data.</text>
</comment>
<proteinExistence type="predicted"/>
<evidence type="ECO:0008006" key="3">
    <source>
        <dbReference type="Google" id="ProtNLM"/>
    </source>
</evidence>
<name>A0ABQ8T5E8_PERAM</name>
<dbReference type="InterPro" id="IPR036397">
    <property type="entry name" value="RNaseH_sf"/>
</dbReference>
<keyword evidence="2" id="KW-1185">Reference proteome</keyword>
<gene>
    <name evidence="1" type="ORF">ANN_10972</name>
</gene>
<dbReference type="PANTHER" id="PTHR46060:SF1">
    <property type="entry name" value="MARINER MOS1 TRANSPOSASE-LIKE PROTEIN"/>
    <property type="match status" value="1"/>
</dbReference>
<dbReference type="EMBL" id="JAJSOF020000015">
    <property type="protein sequence ID" value="KAJ4441122.1"/>
    <property type="molecule type" value="Genomic_DNA"/>
</dbReference>
<dbReference type="PANTHER" id="PTHR46060">
    <property type="entry name" value="MARINER MOS1 TRANSPOSASE-LIKE PROTEIN"/>
    <property type="match status" value="1"/>
</dbReference>
<reference evidence="1 2" key="1">
    <citation type="journal article" date="2022" name="Allergy">
        <title>Genome assembly and annotation of Periplaneta americana reveal a comprehensive cockroach allergen profile.</title>
        <authorList>
            <person name="Wang L."/>
            <person name="Xiong Q."/>
            <person name="Saelim N."/>
            <person name="Wang L."/>
            <person name="Nong W."/>
            <person name="Wan A.T."/>
            <person name="Shi M."/>
            <person name="Liu X."/>
            <person name="Cao Q."/>
            <person name="Hui J.H.L."/>
            <person name="Sookrung N."/>
            <person name="Leung T.F."/>
            <person name="Tungtrongchitr A."/>
            <person name="Tsui S.K.W."/>
        </authorList>
    </citation>
    <scope>NUCLEOTIDE SEQUENCE [LARGE SCALE GENOMIC DNA]</scope>
    <source>
        <strain evidence="1">PWHHKU_190912</strain>
    </source>
</reference>
<dbReference type="Gene3D" id="3.30.420.10">
    <property type="entry name" value="Ribonuclease H-like superfamily/Ribonuclease H"/>
    <property type="match status" value="1"/>
</dbReference>
<protein>
    <recommendedName>
        <fullName evidence="3">HAT C-terminal dimerisation domain-containing protein</fullName>
    </recommendedName>
</protein>